<comment type="similarity">
    <text evidence="5">Belongs to the SAT4 family.</text>
</comment>
<dbReference type="PANTHER" id="PTHR33048:SF47">
    <property type="entry name" value="INTEGRAL MEMBRANE PROTEIN-RELATED"/>
    <property type="match status" value="1"/>
</dbReference>
<dbReference type="InterPro" id="IPR049326">
    <property type="entry name" value="Rhodopsin_dom_fungi"/>
</dbReference>
<comment type="subcellular location">
    <subcellularLocation>
        <location evidence="1">Membrane</location>
        <topology evidence="1">Multi-pass membrane protein</topology>
    </subcellularLocation>
</comment>
<evidence type="ECO:0000256" key="6">
    <source>
        <dbReference type="SAM" id="MobiDB-lite"/>
    </source>
</evidence>
<dbReference type="EMBL" id="WVTA01000016">
    <property type="protein sequence ID" value="KAK3201251.1"/>
    <property type="molecule type" value="Genomic_DNA"/>
</dbReference>
<feature type="transmembrane region" description="Helical" evidence="7">
    <location>
        <begin position="182"/>
        <end position="200"/>
    </location>
</feature>
<evidence type="ECO:0000256" key="7">
    <source>
        <dbReference type="SAM" id="Phobius"/>
    </source>
</evidence>
<protein>
    <recommendedName>
        <fullName evidence="8">Rhodopsin domain-containing protein</fullName>
    </recommendedName>
</protein>
<proteinExistence type="inferred from homology"/>
<name>A0AAN6LPV8_9PLEO</name>
<feature type="transmembrane region" description="Helical" evidence="7">
    <location>
        <begin position="220"/>
        <end position="240"/>
    </location>
</feature>
<feature type="transmembrane region" description="Helical" evidence="7">
    <location>
        <begin position="27"/>
        <end position="47"/>
    </location>
</feature>
<dbReference type="Pfam" id="PF20684">
    <property type="entry name" value="Fung_rhodopsin"/>
    <property type="match status" value="1"/>
</dbReference>
<sequence length="310" mass="34315">MVLSGLSVVGRFTSRYLKKTSLTISDGLIVGGLLGAWALTLIVIESAKRGMGKHVEFVGMSGVRSGLLLNYIGEIFYSISFPLIKISILLFYREIFPGRFISISTTCISVFVLMWGIAVLLVTIFSCQPIHGFWDVRTPSKCVDSEKFFWGNSIPNILADILILCLPVKEISQVRMSRKDRALVSGIFLTGCFVIIASGLRIKYLLGMDIRDMTWTFQGVGLWTAVEINIAVISACLPLMRPTLRFLVPSSVISYVSQSRSSRGTENKTGGSSKVKISQPKSSTVESESDYERLVEYPMKVLVVQEVSRV</sequence>
<dbReference type="AlphaFoldDB" id="A0AAN6LPV8"/>
<keyword evidence="2 7" id="KW-0812">Transmembrane</keyword>
<feature type="transmembrane region" description="Helical" evidence="7">
    <location>
        <begin position="103"/>
        <end position="127"/>
    </location>
</feature>
<dbReference type="Proteomes" id="UP001280581">
    <property type="component" value="Unassembled WGS sequence"/>
</dbReference>
<feature type="transmembrane region" description="Helical" evidence="7">
    <location>
        <begin position="68"/>
        <end position="91"/>
    </location>
</feature>
<feature type="domain" description="Rhodopsin" evidence="8">
    <location>
        <begin position="11"/>
        <end position="245"/>
    </location>
</feature>
<evidence type="ECO:0000256" key="4">
    <source>
        <dbReference type="ARBA" id="ARBA00023136"/>
    </source>
</evidence>
<evidence type="ECO:0000256" key="2">
    <source>
        <dbReference type="ARBA" id="ARBA00022692"/>
    </source>
</evidence>
<evidence type="ECO:0000256" key="5">
    <source>
        <dbReference type="ARBA" id="ARBA00038359"/>
    </source>
</evidence>
<organism evidence="9 10">
    <name type="scientific">Pseudopithomyces chartarum</name>
    <dbReference type="NCBI Taxonomy" id="1892770"/>
    <lineage>
        <taxon>Eukaryota</taxon>
        <taxon>Fungi</taxon>
        <taxon>Dikarya</taxon>
        <taxon>Ascomycota</taxon>
        <taxon>Pezizomycotina</taxon>
        <taxon>Dothideomycetes</taxon>
        <taxon>Pleosporomycetidae</taxon>
        <taxon>Pleosporales</taxon>
        <taxon>Massarineae</taxon>
        <taxon>Didymosphaeriaceae</taxon>
        <taxon>Pseudopithomyces</taxon>
    </lineage>
</organism>
<keyword evidence="4 7" id="KW-0472">Membrane</keyword>
<dbReference type="PANTHER" id="PTHR33048">
    <property type="entry name" value="PTH11-LIKE INTEGRAL MEMBRANE PROTEIN (AFU_ORTHOLOGUE AFUA_5G11245)"/>
    <property type="match status" value="1"/>
</dbReference>
<feature type="region of interest" description="Disordered" evidence="6">
    <location>
        <begin position="261"/>
        <end position="290"/>
    </location>
</feature>
<gene>
    <name evidence="9" type="ORF">GRF29_185g235935</name>
</gene>
<evidence type="ECO:0000313" key="10">
    <source>
        <dbReference type="Proteomes" id="UP001280581"/>
    </source>
</evidence>
<dbReference type="GO" id="GO:0016020">
    <property type="term" value="C:membrane"/>
    <property type="evidence" value="ECO:0007669"/>
    <property type="project" value="UniProtKB-SubCell"/>
</dbReference>
<reference evidence="9 10" key="1">
    <citation type="submission" date="2021-02" db="EMBL/GenBank/DDBJ databases">
        <title>Genome assembly of Pseudopithomyces chartarum.</title>
        <authorList>
            <person name="Jauregui R."/>
            <person name="Singh J."/>
            <person name="Voisey C."/>
        </authorList>
    </citation>
    <scope>NUCLEOTIDE SEQUENCE [LARGE SCALE GENOMIC DNA]</scope>
    <source>
        <strain evidence="9 10">AGR01</strain>
    </source>
</reference>
<evidence type="ECO:0000256" key="1">
    <source>
        <dbReference type="ARBA" id="ARBA00004141"/>
    </source>
</evidence>
<evidence type="ECO:0000313" key="9">
    <source>
        <dbReference type="EMBL" id="KAK3201251.1"/>
    </source>
</evidence>
<comment type="caution">
    <text evidence="9">The sequence shown here is derived from an EMBL/GenBank/DDBJ whole genome shotgun (WGS) entry which is preliminary data.</text>
</comment>
<evidence type="ECO:0000256" key="3">
    <source>
        <dbReference type="ARBA" id="ARBA00022989"/>
    </source>
</evidence>
<accession>A0AAN6LPV8</accession>
<dbReference type="InterPro" id="IPR052337">
    <property type="entry name" value="SAT4-like"/>
</dbReference>
<keyword evidence="3 7" id="KW-1133">Transmembrane helix</keyword>
<keyword evidence="10" id="KW-1185">Reference proteome</keyword>
<evidence type="ECO:0000259" key="8">
    <source>
        <dbReference type="Pfam" id="PF20684"/>
    </source>
</evidence>
<feature type="compositionally biased region" description="Polar residues" evidence="6">
    <location>
        <begin position="267"/>
        <end position="286"/>
    </location>
</feature>